<feature type="domain" description="3-hydroxyacyl-CoA dehydrogenase C-terminal" evidence="14">
    <location>
        <begin position="510"/>
        <end position="607"/>
    </location>
</feature>
<dbReference type="SUPFAM" id="SSF52096">
    <property type="entry name" value="ClpP/crotonase"/>
    <property type="match status" value="1"/>
</dbReference>
<dbReference type="RefSeq" id="WP_271202203.1">
    <property type="nucleotide sequence ID" value="NZ_BSFL01000005.1"/>
</dbReference>
<organism evidence="16 17">
    <name type="scientific">Methylopila turkensis</name>
    <dbReference type="NCBI Taxonomy" id="1437816"/>
    <lineage>
        <taxon>Bacteria</taxon>
        <taxon>Pseudomonadati</taxon>
        <taxon>Pseudomonadota</taxon>
        <taxon>Alphaproteobacteria</taxon>
        <taxon>Hyphomicrobiales</taxon>
        <taxon>Methylopilaceae</taxon>
        <taxon>Methylopila</taxon>
    </lineage>
</organism>
<dbReference type="SUPFAM" id="SSF48179">
    <property type="entry name" value="6-phosphogluconate dehydrogenase C-terminal domain-like"/>
    <property type="match status" value="2"/>
</dbReference>
<dbReference type="FunFam" id="3.40.50.720:FF:000009">
    <property type="entry name" value="Fatty oxidation complex, alpha subunit"/>
    <property type="match status" value="1"/>
</dbReference>
<dbReference type="EMBL" id="BSFL01000005">
    <property type="protein sequence ID" value="GLK81725.1"/>
    <property type="molecule type" value="Genomic_DNA"/>
</dbReference>
<dbReference type="InterPro" id="IPR029045">
    <property type="entry name" value="ClpP/crotonase-like_dom_sf"/>
</dbReference>
<protein>
    <recommendedName>
        <fullName evidence="4">enoyl-CoA hydratase</fullName>
        <ecNumber evidence="4">4.2.1.17</ecNumber>
    </recommendedName>
</protein>
<keyword evidence="11" id="KW-0511">Multifunctional enzyme</keyword>
<dbReference type="PANTHER" id="PTHR43612:SF3">
    <property type="entry name" value="TRIFUNCTIONAL ENZYME SUBUNIT ALPHA, MITOCHONDRIAL"/>
    <property type="match status" value="1"/>
</dbReference>
<feature type="domain" description="3-hydroxyacyl-CoA dehydrogenase NAD binding" evidence="15">
    <location>
        <begin position="329"/>
        <end position="507"/>
    </location>
</feature>
<keyword evidence="10" id="KW-0456">Lyase</keyword>
<dbReference type="EC" id="4.2.1.17" evidence="4"/>
<dbReference type="PROSITE" id="PS00166">
    <property type="entry name" value="ENOYL_COA_HYDRATASE"/>
    <property type="match status" value="1"/>
</dbReference>
<dbReference type="Gene3D" id="1.10.1040.50">
    <property type="match status" value="1"/>
</dbReference>
<keyword evidence="6" id="KW-0442">Lipid degradation</keyword>
<proteinExistence type="inferred from homology"/>
<sequence length="739" mass="79653">MTETNFRTDLDADGILSVVWDMPGRSMNVLSADAIAELAEIARRVAGDAAIKGVVVSSGKKAFSGGADLTMLEGIARLYATEKATRGEEAAAKAVFEESRKLSQLYRFIETSGKPWVAAIDGVCLGGAFELALACHYRIVSNDPSTRVGLPEVKVGLFPGAGGTTRVARMLPPQDALQMLMKGEQIRPDKARAMRLVDEVLPKDQMIGRAKDWIREGGKAVKPWDEKGFKLPGGPVWSKPGFMTFPPANAIYRRETQDNYPAIRAMLQVVFDGLQLPMDLALTVESRHFAKVLRSPEAAAMIRTLFVSMQELNKGARRPKGAGELPLKKVGIVGAGFMGAGVGYVTARAGLEVVLVDRDQDAADKGKEHAQKLISTEVAKGRVSGSERDALLGRITATPDYAALADCDLVIEAVFEDPKVKAEVVAKVEAVLREDAIFASNTSTLPITGLAKASKRPERFVGIHFFSPVDKMLLVELIVGERTGDEALALALDYVRAIKKTPIVVKDSRGFFANRCVIAYMLEGHLMLTEGVPAAMIENVARQAGMPVGPLSLNDEVALDLGLKIIDSTRAQLGDAAVNPAQEKLLRTLVEKEGRLGRKNRKGFYDYPEQGKKSLWPGLADLQETKLDPETLDVAELRNRLLVAQALEAARTVEEGVITDVREADVGAILGFGFAPYTGGPLSWIDAMGAERFVRLASALAEIHGERFRSNALLLDLAAKGETFYGRFGGASEPASAAA</sequence>
<evidence type="ECO:0000256" key="7">
    <source>
        <dbReference type="ARBA" id="ARBA00023002"/>
    </source>
</evidence>
<keyword evidence="17" id="KW-1185">Reference proteome</keyword>
<dbReference type="InterPro" id="IPR050136">
    <property type="entry name" value="FA_oxidation_alpha_subunit"/>
</dbReference>
<dbReference type="InterPro" id="IPR006176">
    <property type="entry name" value="3-OHacyl-CoA_DH_NAD-bd"/>
</dbReference>
<dbReference type="InterPro" id="IPR001753">
    <property type="entry name" value="Enoyl-CoA_hydra/iso"/>
</dbReference>
<comment type="caution">
    <text evidence="16">The sequence shown here is derived from an EMBL/GenBank/DDBJ whole genome shotgun (WGS) entry which is preliminary data.</text>
</comment>
<dbReference type="Pfam" id="PF00378">
    <property type="entry name" value="ECH_1"/>
    <property type="match status" value="1"/>
</dbReference>
<keyword evidence="5" id="KW-0276">Fatty acid metabolism</keyword>
<evidence type="ECO:0000256" key="9">
    <source>
        <dbReference type="ARBA" id="ARBA00023098"/>
    </source>
</evidence>
<evidence type="ECO:0000313" key="17">
    <source>
        <dbReference type="Proteomes" id="UP001143309"/>
    </source>
</evidence>
<dbReference type="Gene3D" id="3.40.50.720">
    <property type="entry name" value="NAD(P)-binding Rossmann-like Domain"/>
    <property type="match status" value="1"/>
</dbReference>
<dbReference type="Pfam" id="PF00725">
    <property type="entry name" value="3HCDH"/>
    <property type="match status" value="1"/>
</dbReference>
<evidence type="ECO:0000256" key="1">
    <source>
        <dbReference type="ARBA" id="ARBA00005005"/>
    </source>
</evidence>
<evidence type="ECO:0000259" key="14">
    <source>
        <dbReference type="Pfam" id="PF00725"/>
    </source>
</evidence>
<comment type="similarity">
    <text evidence="2">In the central section; belongs to the 3-hydroxyacyl-CoA dehydrogenase family.</text>
</comment>
<dbReference type="Gene3D" id="3.90.226.10">
    <property type="entry name" value="2-enoyl-CoA Hydratase, Chain A, domain 1"/>
    <property type="match status" value="1"/>
</dbReference>
<dbReference type="InterPro" id="IPR006108">
    <property type="entry name" value="3HC_DH_C"/>
</dbReference>
<comment type="pathway">
    <text evidence="1">Lipid metabolism; fatty acid beta-oxidation.</text>
</comment>
<evidence type="ECO:0000256" key="12">
    <source>
        <dbReference type="ARBA" id="ARBA00049556"/>
    </source>
</evidence>
<comment type="similarity">
    <text evidence="3">In the N-terminal section; belongs to the enoyl-CoA hydratase/isomerase family.</text>
</comment>
<dbReference type="GO" id="GO:0006635">
    <property type="term" value="P:fatty acid beta-oxidation"/>
    <property type="evidence" value="ECO:0007669"/>
    <property type="project" value="UniProtKB-ARBA"/>
</dbReference>
<evidence type="ECO:0000256" key="10">
    <source>
        <dbReference type="ARBA" id="ARBA00023239"/>
    </source>
</evidence>
<evidence type="ECO:0000256" key="6">
    <source>
        <dbReference type="ARBA" id="ARBA00022963"/>
    </source>
</evidence>
<keyword evidence="8" id="KW-0520">NAD</keyword>
<gene>
    <name evidence="16" type="primary">fadB</name>
    <name evidence="16" type="ORF">GCM10008174_34660</name>
</gene>
<evidence type="ECO:0000259" key="15">
    <source>
        <dbReference type="Pfam" id="PF02737"/>
    </source>
</evidence>
<evidence type="ECO:0000256" key="8">
    <source>
        <dbReference type="ARBA" id="ARBA00023027"/>
    </source>
</evidence>
<dbReference type="InterPro" id="IPR036291">
    <property type="entry name" value="NAD(P)-bd_dom_sf"/>
</dbReference>
<evidence type="ECO:0000256" key="3">
    <source>
        <dbReference type="ARBA" id="ARBA00008750"/>
    </source>
</evidence>
<comment type="catalytic activity">
    <reaction evidence="12">
        <text>a (3S)-3-hydroxyacyl-CoA + NAD(+) = a 3-oxoacyl-CoA + NADH + H(+)</text>
        <dbReference type="Rhea" id="RHEA:22432"/>
        <dbReference type="ChEBI" id="CHEBI:15378"/>
        <dbReference type="ChEBI" id="CHEBI:57318"/>
        <dbReference type="ChEBI" id="CHEBI:57540"/>
        <dbReference type="ChEBI" id="CHEBI:57945"/>
        <dbReference type="ChEBI" id="CHEBI:90726"/>
        <dbReference type="EC" id="1.1.1.35"/>
    </reaction>
</comment>
<dbReference type="CDD" id="cd06558">
    <property type="entry name" value="crotonase-like"/>
    <property type="match status" value="1"/>
</dbReference>
<name>A0A9W6JTE2_9HYPH</name>
<evidence type="ECO:0000256" key="4">
    <source>
        <dbReference type="ARBA" id="ARBA00012076"/>
    </source>
</evidence>
<dbReference type="Pfam" id="PF02737">
    <property type="entry name" value="3HCDH_N"/>
    <property type="match status" value="1"/>
</dbReference>
<keyword evidence="7" id="KW-0560">Oxidoreductase</keyword>
<dbReference type="GO" id="GO:0004300">
    <property type="term" value="F:enoyl-CoA hydratase activity"/>
    <property type="evidence" value="ECO:0007669"/>
    <property type="project" value="UniProtKB-EC"/>
</dbReference>
<evidence type="ECO:0000313" key="16">
    <source>
        <dbReference type="EMBL" id="GLK81725.1"/>
    </source>
</evidence>
<dbReference type="InterPro" id="IPR008927">
    <property type="entry name" value="6-PGluconate_DH-like_C_sf"/>
</dbReference>
<dbReference type="GO" id="GO:0070403">
    <property type="term" value="F:NAD+ binding"/>
    <property type="evidence" value="ECO:0007669"/>
    <property type="project" value="InterPro"/>
</dbReference>
<reference evidence="16" key="2">
    <citation type="submission" date="2023-01" db="EMBL/GenBank/DDBJ databases">
        <authorList>
            <person name="Sun Q."/>
            <person name="Evtushenko L."/>
        </authorList>
    </citation>
    <scope>NUCLEOTIDE SEQUENCE</scope>
    <source>
        <strain evidence="16">VKM B-2748</strain>
    </source>
</reference>
<dbReference type="PANTHER" id="PTHR43612">
    <property type="entry name" value="TRIFUNCTIONAL ENZYME SUBUNIT ALPHA"/>
    <property type="match status" value="1"/>
</dbReference>
<dbReference type="GO" id="GO:0016509">
    <property type="term" value="F:long-chain (3S)-3-hydroxyacyl-CoA dehydrogenase (NAD+) activity"/>
    <property type="evidence" value="ECO:0007669"/>
    <property type="project" value="TreeGrafter"/>
</dbReference>
<dbReference type="Proteomes" id="UP001143309">
    <property type="component" value="Unassembled WGS sequence"/>
</dbReference>
<evidence type="ECO:0000256" key="11">
    <source>
        <dbReference type="ARBA" id="ARBA00023268"/>
    </source>
</evidence>
<dbReference type="SUPFAM" id="SSF51735">
    <property type="entry name" value="NAD(P)-binding Rossmann-fold domains"/>
    <property type="match status" value="1"/>
</dbReference>
<dbReference type="InterPro" id="IPR018376">
    <property type="entry name" value="Enoyl-CoA_hyd/isom_CS"/>
</dbReference>
<comment type="similarity">
    <text evidence="13">Belongs to the enoyl-CoA hydratase/isomerase family.</text>
</comment>
<evidence type="ECO:0000256" key="13">
    <source>
        <dbReference type="RuleBase" id="RU003707"/>
    </source>
</evidence>
<accession>A0A9W6JTE2</accession>
<keyword evidence="9" id="KW-0443">Lipid metabolism</keyword>
<dbReference type="PROSITE" id="PS00067">
    <property type="entry name" value="3HCDH"/>
    <property type="match status" value="1"/>
</dbReference>
<evidence type="ECO:0000256" key="5">
    <source>
        <dbReference type="ARBA" id="ARBA00022832"/>
    </source>
</evidence>
<reference evidence="16" key="1">
    <citation type="journal article" date="2014" name="Int. J. Syst. Evol. Microbiol.">
        <title>Complete genome sequence of Corynebacterium casei LMG S-19264T (=DSM 44701T), isolated from a smear-ripened cheese.</title>
        <authorList>
            <consortium name="US DOE Joint Genome Institute (JGI-PGF)"/>
            <person name="Walter F."/>
            <person name="Albersmeier A."/>
            <person name="Kalinowski J."/>
            <person name="Ruckert C."/>
        </authorList>
    </citation>
    <scope>NUCLEOTIDE SEQUENCE</scope>
    <source>
        <strain evidence="16">VKM B-2748</strain>
    </source>
</reference>
<dbReference type="AlphaFoldDB" id="A0A9W6JTE2"/>
<dbReference type="InterPro" id="IPR006180">
    <property type="entry name" value="3-OHacyl-CoA_DH_CS"/>
</dbReference>
<evidence type="ECO:0000256" key="2">
    <source>
        <dbReference type="ARBA" id="ARBA00007005"/>
    </source>
</evidence>